<dbReference type="Proteomes" id="UP000429232">
    <property type="component" value="Chromosome"/>
</dbReference>
<evidence type="ECO:0000256" key="1">
    <source>
        <dbReference type="ARBA" id="ARBA00022722"/>
    </source>
</evidence>
<dbReference type="InterPro" id="IPR008947">
    <property type="entry name" value="PLipase_C/P1_nuclease_dom_sf"/>
</dbReference>
<proteinExistence type="predicted"/>
<sequence>MADKVNHVSLSQSHKWLQTSINQWAWESYQISEKLYAEVAANNMLNENYYVNHIDIVDTRLEQAGLRLANELNRIFKDGFPDAHVIAEAPITNDGVKPGYQPQTKLSDVTNHVG</sequence>
<evidence type="ECO:0000256" key="2">
    <source>
        <dbReference type="ARBA" id="ARBA00022723"/>
    </source>
</evidence>
<dbReference type="SUPFAM" id="SSF48537">
    <property type="entry name" value="Phospholipase C/P1 nuclease"/>
    <property type="match status" value="1"/>
</dbReference>
<evidence type="ECO:0000256" key="6">
    <source>
        <dbReference type="ARBA" id="ARBA00023180"/>
    </source>
</evidence>
<keyword evidence="5" id="KW-1015">Disulfide bond</keyword>
<keyword evidence="6" id="KW-0325">Glycoprotein</keyword>
<reference evidence="8 9" key="1">
    <citation type="submission" date="2020-12" db="EMBL/GenBank/DDBJ databases">
        <title>HMF7856_wgs.fasta genome submission.</title>
        <authorList>
            <person name="Kang H."/>
            <person name="Kim H."/>
            <person name="Joh K."/>
        </authorList>
    </citation>
    <scope>NUCLEOTIDE SEQUENCE [LARGE SCALE GENOMIC DNA]</scope>
    <source>
        <strain evidence="8 9">HMF7856</strain>
    </source>
</reference>
<dbReference type="AlphaFoldDB" id="A0A6I4HUK9"/>
<dbReference type="GO" id="GO:0003676">
    <property type="term" value="F:nucleic acid binding"/>
    <property type="evidence" value="ECO:0007669"/>
    <property type="project" value="InterPro"/>
</dbReference>
<dbReference type="Pfam" id="PF02265">
    <property type="entry name" value="S1-P1_nuclease"/>
    <property type="match status" value="1"/>
</dbReference>
<dbReference type="InterPro" id="IPR003154">
    <property type="entry name" value="S1/P1nuclease"/>
</dbReference>
<dbReference type="GO" id="GO:0006308">
    <property type="term" value="P:DNA catabolic process"/>
    <property type="evidence" value="ECO:0007669"/>
    <property type="project" value="InterPro"/>
</dbReference>
<keyword evidence="9" id="KW-1185">Reference proteome</keyword>
<evidence type="ECO:0000256" key="7">
    <source>
        <dbReference type="SAM" id="MobiDB-lite"/>
    </source>
</evidence>
<keyword evidence="2" id="KW-0479">Metal-binding</keyword>
<dbReference type="EMBL" id="CP066775">
    <property type="protein sequence ID" value="QQL51483.1"/>
    <property type="molecule type" value="Genomic_DNA"/>
</dbReference>
<dbReference type="GO" id="GO:0046872">
    <property type="term" value="F:metal ion binding"/>
    <property type="evidence" value="ECO:0007669"/>
    <property type="project" value="UniProtKB-KW"/>
</dbReference>
<feature type="region of interest" description="Disordered" evidence="7">
    <location>
        <begin position="92"/>
        <end position="114"/>
    </location>
</feature>
<organism evidence="8 9">
    <name type="scientific">Mucilaginibacter ginkgonis</name>
    <dbReference type="NCBI Taxonomy" id="2682091"/>
    <lineage>
        <taxon>Bacteria</taxon>
        <taxon>Pseudomonadati</taxon>
        <taxon>Bacteroidota</taxon>
        <taxon>Sphingobacteriia</taxon>
        <taxon>Sphingobacteriales</taxon>
        <taxon>Sphingobacteriaceae</taxon>
        <taxon>Mucilaginibacter</taxon>
    </lineage>
</organism>
<evidence type="ECO:0000256" key="5">
    <source>
        <dbReference type="ARBA" id="ARBA00023157"/>
    </source>
</evidence>
<dbReference type="GO" id="GO:0016788">
    <property type="term" value="F:hydrolase activity, acting on ester bonds"/>
    <property type="evidence" value="ECO:0007669"/>
    <property type="project" value="InterPro"/>
</dbReference>
<evidence type="ECO:0000313" key="8">
    <source>
        <dbReference type="EMBL" id="QQL51483.1"/>
    </source>
</evidence>
<dbReference type="KEGG" id="mgik:GO620_001350"/>
<evidence type="ECO:0000256" key="3">
    <source>
        <dbReference type="ARBA" id="ARBA00022759"/>
    </source>
</evidence>
<dbReference type="RefSeq" id="WP_200230918.1">
    <property type="nucleotide sequence ID" value="NZ_CP066775.1"/>
</dbReference>
<name>A0A6I4HUK9_9SPHI</name>
<keyword evidence="1" id="KW-0540">Nuclease</keyword>
<accession>A0A6I4HUK9</accession>
<dbReference type="Gene3D" id="1.10.575.10">
    <property type="entry name" value="P1 Nuclease"/>
    <property type="match status" value="1"/>
</dbReference>
<evidence type="ECO:0000313" key="9">
    <source>
        <dbReference type="Proteomes" id="UP000429232"/>
    </source>
</evidence>
<gene>
    <name evidence="8" type="ORF">GO620_001350</name>
</gene>
<dbReference type="GO" id="GO:0004519">
    <property type="term" value="F:endonuclease activity"/>
    <property type="evidence" value="ECO:0007669"/>
    <property type="project" value="UniProtKB-KW"/>
</dbReference>
<feature type="compositionally biased region" description="Polar residues" evidence="7">
    <location>
        <begin position="101"/>
        <end position="114"/>
    </location>
</feature>
<keyword evidence="3" id="KW-0255">Endonuclease</keyword>
<protein>
    <submittedName>
        <fullName evidence="8">Uncharacterized protein</fullName>
    </submittedName>
</protein>
<evidence type="ECO:0000256" key="4">
    <source>
        <dbReference type="ARBA" id="ARBA00022801"/>
    </source>
</evidence>
<keyword evidence="4" id="KW-0378">Hydrolase</keyword>